<sequence length="385" mass="41492">MLGAQAVTARIDAVLRSAVDSGAMPNVVGVAADRTGVLYEGAAGPRAVGGSEPIDAESIFRIASMTKMVCTVAALQQRDLGNLDFEAPVDSYCPDFAAVEVLDGCDETGKPKTRAPASRATVRQLVTHTAGLAYGFWNPELTRWEAATATGDVFSTPMVADPGTRFEYGISTDWLGRVVESASGRSLDRYLADHIFRPLGMRSTAFLLDDEQRAACVPVHVRDEAGNWIPTDLDWDRQPAWWAGGHGLYSTPRDYLLFQRMLLAGGTLADATVLAPSSVRGAFTNQIGDLWFPPEIRTIDPAVSCDFTAGPGMKWGWGLLLDTRGRPGGRNPGSGGWVGVFNTYFWIDPEAGIAGALYSQSRPLATPEALKTYTDFERAVYSDSQ</sequence>
<dbReference type="EMBL" id="BOPH01000160">
    <property type="protein sequence ID" value="GIJ75489.1"/>
    <property type="molecule type" value="Genomic_DNA"/>
</dbReference>
<reference evidence="2" key="1">
    <citation type="submission" date="2021-01" db="EMBL/GenBank/DDBJ databases">
        <title>Whole genome shotgun sequence of Virgisporangium ochraceum NBRC 16418.</title>
        <authorList>
            <person name="Komaki H."/>
            <person name="Tamura T."/>
        </authorList>
    </citation>
    <scope>NUCLEOTIDE SEQUENCE</scope>
    <source>
        <strain evidence="2">NBRC 16418</strain>
    </source>
</reference>
<dbReference type="Pfam" id="PF00144">
    <property type="entry name" value="Beta-lactamase"/>
    <property type="match status" value="1"/>
</dbReference>
<evidence type="ECO:0000259" key="1">
    <source>
        <dbReference type="Pfam" id="PF00144"/>
    </source>
</evidence>
<proteinExistence type="predicted"/>
<protein>
    <submittedName>
        <fullName evidence="2">1,4-butanediol diacrylate esterase</fullName>
    </submittedName>
</protein>
<evidence type="ECO:0000313" key="2">
    <source>
        <dbReference type="EMBL" id="GIJ75489.1"/>
    </source>
</evidence>
<dbReference type="Proteomes" id="UP000635606">
    <property type="component" value="Unassembled WGS sequence"/>
</dbReference>
<dbReference type="Gene3D" id="3.40.710.10">
    <property type="entry name" value="DD-peptidase/beta-lactamase superfamily"/>
    <property type="match status" value="1"/>
</dbReference>
<organism evidence="2 3">
    <name type="scientific">Virgisporangium ochraceum</name>
    <dbReference type="NCBI Taxonomy" id="65505"/>
    <lineage>
        <taxon>Bacteria</taxon>
        <taxon>Bacillati</taxon>
        <taxon>Actinomycetota</taxon>
        <taxon>Actinomycetes</taxon>
        <taxon>Micromonosporales</taxon>
        <taxon>Micromonosporaceae</taxon>
        <taxon>Virgisporangium</taxon>
    </lineage>
</organism>
<feature type="domain" description="Beta-lactamase-related" evidence="1">
    <location>
        <begin position="11"/>
        <end position="374"/>
    </location>
</feature>
<dbReference type="PANTHER" id="PTHR43283:SF3">
    <property type="entry name" value="BETA-LACTAMASE FAMILY PROTEIN (AFU_ORTHOLOGUE AFUA_5G07500)"/>
    <property type="match status" value="1"/>
</dbReference>
<dbReference type="InterPro" id="IPR050789">
    <property type="entry name" value="Diverse_Enzym_Activities"/>
</dbReference>
<accession>A0A8J4EHY7</accession>
<dbReference type="AlphaFoldDB" id="A0A8J4EHY7"/>
<dbReference type="InterPro" id="IPR012338">
    <property type="entry name" value="Beta-lactam/transpept-like"/>
</dbReference>
<name>A0A8J4EHY7_9ACTN</name>
<evidence type="ECO:0000313" key="3">
    <source>
        <dbReference type="Proteomes" id="UP000635606"/>
    </source>
</evidence>
<dbReference type="SUPFAM" id="SSF56601">
    <property type="entry name" value="beta-lactamase/transpeptidase-like"/>
    <property type="match status" value="1"/>
</dbReference>
<gene>
    <name evidence="2" type="ORF">Voc01_104060</name>
</gene>
<comment type="caution">
    <text evidence="2">The sequence shown here is derived from an EMBL/GenBank/DDBJ whole genome shotgun (WGS) entry which is preliminary data.</text>
</comment>
<dbReference type="PANTHER" id="PTHR43283">
    <property type="entry name" value="BETA-LACTAMASE-RELATED"/>
    <property type="match status" value="1"/>
</dbReference>
<keyword evidence="3" id="KW-1185">Reference proteome</keyword>
<dbReference type="InterPro" id="IPR001466">
    <property type="entry name" value="Beta-lactam-related"/>
</dbReference>